<keyword evidence="3" id="KW-1185">Reference proteome</keyword>
<sequence length="119" mass="13268">MKNYLRLASLLFIFSMNACTDDTSSALPTDTCFKKDAIAELPWLKSVVTDFQKPKSGPLEVVLYTYKNQYFIGVVNPLVSSPASYIYNCSGESIGKLNIGYNQFMAEARTIDVLLKGTY</sequence>
<organism evidence="2 3">
    <name type="scientific">Flectobacillus roseus</name>
    <dbReference type="NCBI Taxonomy" id="502259"/>
    <lineage>
        <taxon>Bacteria</taxon>
        <taxon>Pseudomonadati</taxon>
        <taxon>Bacteroidota</taxon>
        <taxon>Cytophagia</taxon>
        <taxon>Cytophagales</taxon>
        <taxon>Flectobacillaceae</taxon>
        <taxon>Flectobacillus</taxon>
    </lineage>
</organism>
<evidence type="ECO:0000256" key="1">
    <source>
        <dbReference type="SAM" id="SignalP"/>
    </source>
</evidence>
<feature type="chain" id="PRO_5045644118" description="Lipoprotein" evidence="1">
    <location>
        <begin position="21"/>
        <end position="119"/>
    </location>
</feature>
<evidence type="ECO:0008006" key="4">
    <source>
        <dbReference type="Google" id="ProtNLM"/>
    </source>
</evidence>
<evidence type="ECO:0000313" key="2">
    <source>
        <dbReference type="EMBL" id="MDI9857735.1"/>
    </source>
</evidence>
<accession>A0ABT6Y2D9</accession>
<feature type="signal peptide" evidence="1">
    <location>
        <begin position="1"/>
        <end position="20"/>
    </location>
</feature>
<keyword evidence="1" id="KW-0732">Signal</keyword>
<gene>
    <name evidence="2" type="ORF">QM524_00815</name>
</gene>
<protein>
    <recommendedName>
        <fullName evidence="4">Lipoprotein</fullName>
    </recommendedName>
</protein>
<name>A0ABT6Y2D9_9BACT</name>
<reference evidence="2 3" key="1">
    <citation type="submission" date="2023-05" db="EMBL/GenBank/DDBJ databases">
        <title>Novel species of genus Flectobacillus isolated from stream in China.</title>
        <authorList>
            <person name="Lu H."/>
        </authorList>
    </citation>
    <scope>NUCLEOTIDE SEQUENCE [LARGE SCALE GENOMIC DNA]</scope>
    <source>
        <strain evidence="2 3">KCTC 42575</strain>
    </source>
</reference>
<dbReference type="RefSeq" id="WP_283343051.1">
    <property type="nucleotide sequence ID" value="NZ_JASHIF010000002.1"/>
</dbReference>
<dbReference type="EMBL" id="JASHIF010000002">
    <property type="protein sequence ID" value="MDI9857735.1"/>
    <property type="molecule type" value="Genomic_DNA"/>
</dbReference>
<proteinExistence type="predicted"/>
<dbReference type="Proteomes" id="UP001236507">
    <property type="component" value="Unassembled WGS sequence"/>
</dbReference>
<evidence type="ECO:0000313" key="3">
    <source>
        <dbReference type="Proteomes" id="UP001236507"/>
    </source>
</evidence>
<comment type="caution">
    <text evidence="2">The sequence shown here is derived from an EMBL/GenBank/DDBJ whole genome shotgun (WGS) entry which is preliminary data.</text>
</comment>